<gene>
    <name evidence="1" type="ORF">TNIN_344761</name>
</gene>
<accession>A0A8X7CDM2</accession>
<dbReference type="OrthoDB" id="5984008at2759"/>
<organism evidence="1 2">
    <name type="scientific">Trichonephila inaurata madagascariensis</name>
    <dbReference type="NCBI Taxonomy" id="2747483"/>
    <lineage>
        <taxon>Eukaryota</taxon>
        <taxon>Metazoa</taxon>
        <taxon>Ecdysozoa</taxon>
        <taxon>Arthropoda</taxon>
        <taxon>Chelicerata</taxon>
        <taxon>Arachnida</taxon>
        <taxon>Araneae</taxon>
        <taxon>Araneomorphae</taxon>
        <taxon>Entelegynae</taxon>
        <taxon>Araneoidea</taxon>
        <taxon>Nephilidae</taxon>
        <taxon>Trichonephila</taxon>
        <taxon>Trichonephila inaurata</taxon>
    </lineage>
</organism>
<keyword evidence="2" id="KW-1185">Reference proteome</keyword>
<dbReference type="EMBL" id="BMAV01016760">
    <property type="protein sequence ID" value="GFY67819.1"/>
    <property type="molecule type" value="Genomic_DNA"/>
</dbReference>
<dbReference type="AlphaFoldDB" id="A0A8X7CDM2"/>
<dbReference type="Gene3D" id="3.40.50.2300">
    <property type="match status" value="1"/>
</dbReference>
<comment type="caution">
    <text evidence="1">The sequence shown here is derived from an EMBL/GenBank/DDBJ whole genome shotgun (WGS) entry which is preliminary data.</text>
</comment>
<evidence type="ECO:0000313" key="1">
    <source>
        <dbReference type="EMBL" id="GFY67819.1"/>
    </source>
</evidence>
<protein>
    <submittedName>
        <fullName evidence="1">Uncharacterized protein</fullName>
    </submittedName>
</protein>
<reference evidence="1" key="1">
    <citation type="submission" date="2020-08" db="EMBL/GenBank/DDBJ databases">
        <title>Multicomponent nature underlies the extraordinary mechanical properties of spider dragline silk.</title>
        <authorList>
            <person name="Kono N."/>
            <person name="Nakamura H."/>
            <person name="Mori M."/>
            <person name="Yoshida Y."/>
            <person name="Ohtoshi R."/>
            <person name="Malay A.D."/>
            <person name="Moran D.A.P."/>
            <person name="Tomita M."/>
            <person name="Numata K."/>
            <person name="Arakawa K."/>
        </authorList>
    </citation>
    <scope>NUCLEOTIDE SEQUENCE</scope>
</reference>
<dbReference type="Proteomes" id="UP000886998">
    <property type="component" value="Unassembled WGS sequence"/>
</dbReference>
<proteinExistence type="predicted"/>
<name>A0A8X7CDM2_9ARAC</name>
<sequence>MHQSDEKNLNSTLPRGLFDTDDEEQELAFRLAVEFFNKNKAGRPHPQLVAQVERIANGDIYDATKKGWY</sequence>
<evidence type="ECO:0000313" key="2">
    <source>
        <dbReference type="Proteomes" id="UP000886998"/>
    </source>
</evidence>